<evidence type="ECO:0000259" key="2">
    <source>
        <dbReference type="PROSITE" id="PS50003"/>
    </source>
</evidence>
<dbReference type="CDD" id="cd13243">
    <property type="entry name" value="PH_PLEKHG1_G2_G3"/>
    <property type="match status" value="1"/>
</dbReference>
<dbReference type="SUPFAM" id="SSF48065">
    <property type="entry name" value="DBL homology domain (DH-domain)"/>
    <property type="match status" value="1"/>
</dbReference>
<evidence type="ECO:0000313" key="3">
    <source>
        <dbReference type="Ensembl" id="ENSKMAP00000019347.1"/>
    </source>
</evidence>
<dbReference type="Gene3D" id="1.20.900.10">
    <property type="entry name" value="Dbl homology (DH) domain"/>
    <property type="match status" value="1"/>
</dbReference>
<keyword evidence="4" id="KW-1185">Reference proteome</keyword>
<dbReference type="InterPro" id="IPR011993">
    <property type="entry name" value="PH-like_dom_sf"/>
</dbReference>
<dbReference type="OMA" id="EMDSICE"/>
<dbReference type="InterPro" id="IPR001849">
    <property type="entry name" value="PH_domain"/>
</dbReference>
<accession>A0A3Q3G571</accession>
<evidence type="ECO:0000313" key="4">
    <source>
        <dbReference type="Proteomes" id="UP000264800"/>
    </source>
</evidence>
<dbReference type="InterPro" id="IPR055251">
    <property type="entry name" value="SOS1_NGEF_PH"/>
</dbReference>
<dbReference type="SUPFAM" id="SSF50729">
    <property type="entry name" value="PH domain-like"/>
    <property type="match status" value="1"/>
</dbReference>
<reference evidence="3" key="2">
    <citation type="submission" date="2025-09" db="UniProtKB">
        <authorList>
            <consortium name="Ensembl"/>
        </authorList>
    </citation>
    <scope>IDENTIFICATION</scope>
</reference>
<dbReference type="Proteomes" id="UP000264800">
    <property type="component" value="Unplaced"/>
</dbReference>
<protein>
    <submittedName>
        <fullName evidence="3">Si:ch73-212j7.3</fullName>
    </submittedName>
</protein>
<dbReference type="Ensembl" id="ENSKMAT00000019610.1">
    <property type="protein sequence ID" value="ENSKMAP00000019347.1"/>
    <property type="gene ID" value="ENSKMAG00000014377.1"/>
</dbReference>
<dbReference type="Gene3D" id="2.30.29.30">
    <property type="entry name" value="Pleckstrin-homology domain (PH domain)/Phosphotyrosine-binding domain (PTB)"/>
    <property type="match status" value="1"/>
</dbReference>
<dbReference type="PANTHER" id="PTHR45924">
    <property type="entry name" value="FI17866P1"/>
    <property type="match status" value="1"/>
</dbReference>
<proteinExistence type="predicted"/>
<dbReference type="SMART" id="SM00233">
    <property type="entry name" value="PH"/>
    <property type="match status" value="1"/>
</dbReference>
<feature type="domain" description="PH" evidence="2">
    <location>
        <begin position="57"/>
        <end position="155"/>
    </location>
</feature>
<dbReference type="GeneTree" id="ENSGT00940000156521"/>
<dbReference type="STRING" id="37003.ENSKMAP00000019347"/>
<keyword evidence="1" id="KW-0597">Phosphoprotein</keyword>
<dbReference type="AlphaFoldDB" id="A0A3Q3G571"/>
<dbReference type="InterPro" id="IPR035899">
    <property type="entry name" value="DBL_dom_sf"/>
</dbReference>
<dbReference type="GO" id="GO:0031267">
    <property type="term" value="F:small GTPase binding"/>
    <property type="evidence" value="ECO:0007669"/>
    <property type="project" value="TreeGrafter"/>
</dbReference>
<dbReference type="PANTHER" id="PTHR45924:SF4">
    <property type="entry name" value="PLECKSTRIN HOMOLOGY DOMAIN-CONTAINING FAMILY G MEMBER 3"/>
    <property type="match status" value="1"/>
</dbReference>
<dbReference type="PROSITE" id="PS50003">
    <property type="entry name" value="PH_DOMAIN"/>
    <property type="match status" value="1"/>
</dbReference>
<dbReference type="InterPro" id="IPR043324">
    <property type="entry name" value="PH_PLEKHG1_G2_G3"/>
</dbReference>
<dbReference type="Pfam" id="PF22697">
    <property type="entry name" value="SOS1_NGEF_PH"/>
    <property type="match status" value="1"/>
</dbReference>
<dbReference type="GO" id="GO:2000114">
    <property type="term" value="P:regulation of establishment of cell polarity"/>
    <property type="evidence" value="ECO:0007669"/>
    <property type="project" value="TreeGrafter"/>
</dbReference>
<organism evidence="3 4">
    <name type="scientific">Kryptolebias marmoratus</name>
    <name type="common">Mangrove killifish</name>
    <name type="synonym">Rivulus marmoratus</name>
    <dbReference type="NCBI Taxonomy" id="37003"/>
    <lineage>
        <taxon>Eukaryota</taxon>
        <taxon>Metazoa</taxon>
        <taxon>Chordata</taxon>
        <taxon>Craniata</taxon>
        <taxon>Vertebrata</taxon>
        <taxon>Euteleostomi</taxon>
        <taxon>Actinopterygii</taxon>
        <taxon>Neopterygii</taxon>
        <taxon>Teleostei</taxon>
        <taxon>Neoteleostei</taxon>
        <taxon>Acanthomorphata</taxon>
        <taxon>Ovalentaria</taxon>
        <taxon>Atherinomorphae</taxon>
        <taxon>Cyprinodontiformes</taxon>
        <taxon>Rivulidae</taxon>
        <taxon>Kryptolebias</taxon>
    </lineage>
</organism>
<reference evidence="3" key="1">
    <citation type="submission" date="2025-08" db="UniProtKB">
        <authorList>
            <consortium name="Ensembl"/>
        </authorList>
    </citation>
    <scope>IDENTIFICATION</scope>
</reference>
<name>A0A3Q3G571_KRYMA</name>
<evidence type="ECO:0000256" key="1">
    <source>
        <dbReference type="ARBA" id="ARBA00022553"/>
    </source>
</evidence>
<dbReference type="GO" id="GO:0005085">
    <property type="term" value="F:guanyl-nucleotide exchange factor activity"/>
    <property type="evidence" value="ECO:0007669"/>
    <property type="project" value="TreeGrafter"/>
</dbReference>
<sequence length="165" mass="19406">EIAKHFDPEEEGYDVVEDAIYTMTGVAWYINDMKRKHEHAVRLQEVQSLLLNWKGPDLTTFGELVLEGTFKVHRAKNERTLFLFDRILLITKRRGEHYVYKSLISSSNLMLIKSSKDSLSFSVTHYKHPKQAHTVQAKTLEEKKIWTHHIKRIILENHLTNIPQK</sequence>